<keyword evidence="2" id="KW-1185">Reference proteome</keyword>
<comment type="caution">
    <text evidence="1">The sequence shown here is derived from an EMBL/GenBank/DDBJ whole genome shotgun (WGS) entry which is preliminary data.</text>
</comment>
<sequence length="497" mass="54868">MYDRRKVIFHIGQTKAGSTSIQNYLDSQREALLEKGVLFPSSVFLRQNAYDNTRTPGHLKLVLDLRAKTMADLEQEIGEYPGHTVLLSVENIFSDQPDSTLRLIGEYFKDWDLTLLAVLRPQYDWLRSRYVENVMSGFSGRPMPFSKFVEDNFERGVLNYETRLQRLACLLRARESRAVVYGATEGGIVPAFLKAANLPMTAEEDASSIKSNQREKQAFLIEAKRRLNMIVSILPKEDRLEFEHLLRETAKARVSAGDAPGSVGTFPIPLSTAQRAEIWNGNRLLEKSGTLDAPLPLGDDCEAQAVSADVASATRDLFWTGMELASEIARRAEKPGNLSDSPLSLTPADLSALGDIMARCPVSVHMDAPQTALLAAAEPGRLVRLVLPVGAKSYEKTAKFDALPLPSPLIALSEKRAVRNSLQDLLCRNAIPRPDLLVVQSQICDDFLLDALRDIAPSVIVVIGATEWSRDIALPKDVEVRVTDTCTILERGGPSQA</sequence>
<reference evidence="1 2" key="1">
    <citation type="submission" date="2018-11" db="EMBL/GenBank/DDBJ databases">
        <title>Mesobaculum littorinae gen. nov., sp. nov., isolated from Littorina scabra that represents a novel genus of the order Rhodobacteraceae.</title>
        <authorList>
            <person name="Li F."/>
        </authorList>
    </citation>
    <scope>NUCLEOTIDE SEQUENCE [LARGE SCALE GENOMIC DNA]</scope>
    <source>
        <strain evidence="1 2">M0103</strain>
    </source>
</reference>
<proteinExistence type="predicted"/>
<gene>
    <name evidence="1" type="ORF">EKE94_13880</name>
</gene>
<protein>
    <submittedName>
        <fullName evidence="1">Uncharacterized protein</fullName>
    </submittedName>
</protein>
<dbReference type="Proteomes" id="UP000285908">
    <property type="component" value="Unassembled WGS sequence"/>
</dbReference>
<name>A0A438AG75_9RHOB</name>
<dbReference type="Gene3D" id="3.40.50.300">
    <property type="entry name" value="P-loop containing nucleotide triphosphate hydrolases"/>
    <property type="match status" value="1"/>
</dbReference>
<dbReference type="EMBL" id="RQXX01000004">
    <property type="protein sequence ID" value="RVV97615.1"/>
    <property type="molecule type" value="Genomic_DNA"/>
</dbReference>
<dbReference type="RefSeq" id="WP_127907210.1">
    <property type="nucleotide sequence ID" value="NZ_RQXX01000004.1"/>
</dbReference>
<organism evidence="1 2">
    <name type="scientific">Mesobaculum littorinae</name>
    <dbReference type="NCBI Taxonomy" id="2486419"/>
    <lineage>
        <taxon>Bacteria</taxon>
        <taxon>Pseudomonadati</taxon>
        <taxon>Pseudomonadota</taxon>
        <taxon>Alphaproteobacteria</taxon>
        <taxon>Rhodobacterales</taxon>
        <taxon>Roseobacteraceae</taxon>
        <taxon>Mesobaculum</taxon>
    </lineage>
</organism>
<dbReference type="InterPro" id="IPR027417">
    <property type="entry name" value="P-loop_NTPase"/>
</dbReference>
<accession>A0A438AG75</accession>
<evidence type="ECO:0000313" key="2">
    <source>
        <dbReference type="Proteomes" id="UP000285908"/>
    </source>
</evidence>
<dbReference type="AlphaFoldDB" id="A0A438AG75"/>
<evidence type="ECO:0000313" key="1">
    <source>
        <dbReference type="EMBL" id="RVV97615.1"/>
    </source>
</evidence>
<dbReference type="OrthoDB" id="543755at2"/>
<dbReference type="SUPFAM" id="SSF52540">
    <property type="entry name" value="P-loop containing nucleoside triphosphate hydrolases"/>
    <property type="match status" value="1"/>
</dbReference>